<organism evidence="1 2">
    <name type="scientific">Dreissena polymorpha</name>
    <name type="common">Zebra mussel</name>
    <name type="synonym">Mytilus polymorpha</name>
    <dbReference type="NCBI Taxonomy" id="45954"/>
    <lineage>
        <taxon>Eukaryota</taxon>
        <taxon>Metazoa</taxon>
        <taxon>Spiralia</taxon>
        <taxon>Lophotrochozoa</taxon>
        <taxon>Mollusca</taxon>
        <taxon>Bivalvia</taxon>
        <taxon>Autobranchia</taxon>
        <taxon>Heteroconchia</taxon>
        <taxon>Euheterodonta</taxon>
        <taxon>Imparidentia</taxon>
        <taxon>Neoheterodontei</taxon>
        <taxon>Myida</taxon>
        <taxon>Dreissenoidea</taxon>
        <taxon>Dreissenidae</taxon>
        <taxon>Dreissena</taxon>
    </lineage>
</organism>
<protein>
    <submittedName>
        <fullName evidence="1">Uncharacterized protein</fullName>
    </submittedName>
</protein>
<dbReference type="EMBL" id="JAIWYP010000001">
    <property type="protein sequence ID" value="KAH3886501.1"/>
    <property type="molecule type" value="Genomic_DNA"/>
</dbReference>
<accession>A0A9D4RZB3</accession>
<name>A0A9D4RZB3_DREPO</name>
<dbReference type="AlphaFoldDB" id="A0A9D4RZB3"/>
<reference evidence="1" key="2">
    <citation type="submission" date="2020-11" db="EMBL/GenBank/DDBJ databases">
        <authorList>
            <person name="McCartney M.A."/>
            <person name="Auch B."/>
            <person name="Kono T."/>
            <person name="Mallez S."/>
            <person name="Becker A."/>
            <person name="Gohl D.M."/>
            <person name="Silverstein K.A.T."/>
            <person name="Koren S."/>
            <person name="Bechman K.B."/>
            <person name="Herman A."/>
            <person name="Abrahante J.E."/>
            <person name="Garbe J."/>
        </authorList>
    </citation>
    <scope>NUCLEOTIDE SEQUENCE</scope>
    <source>
        <strain evidence="1">Duluth1</strain>
        <tissue evidence="1">Whole animal</tissue>
    </source>
</reference>
<evidence type="ECO:0000313" key="2">
    <source>
        <dbReference type="Proteomes" id="UP000828390"/>
    </source>
</evidence>
<comment type="caution">
    <text evidence="1">The sequence shown here is derived from an EMBL/GenBank/DDBJ whole genome shotgun (WGS) entry which is preliminary data.</text>
</comment>
<sequence>MVHGASAAQAQPSHVCSTLSAIKTTEGFMLCLEYPPQYAYLTRLWIRRLGWSYTGSMLHKPHFGTT</sequence>
<keyword evidence="2" id="KW-1185">Reference proteome</keyword>
<dbReference type="Proteomes" id="UP000828390">
    <property type="component" value="Unassembled WGS sequence"/>
</dbReference>
<reference evidence="1" key="1">
    <citation type="journal article" date="2019" name="bioRxiv">
        <title>The Genome of the Zebra Mussel, Dreissena polymorpha: A Resource for Invasive Species Research.</title>
        <authorList>
            <person name="McCartney M.A."/>
            <person name="Auch B."/>
            <person name="Kono T."/>
            <person name="Mallez S."/>
            <person name="Zhang Y."/>
            <person name="Obille A."/>
            <person name="Becker A."/>
            <person name="Abrahante J.E."/>
            <person name="Garbe J."/>
            <person name="Badalamenti J.P."/>
            <person name="Herman A."/>
            <person name="Mangelson H."/>
            <person name="Liachko I."/>
            <person name="Sullivan S."/>
            <person name="Sone E.D."/>
            <person name="Koren S."/>
            <person name="Silverstein K.A.T."/>
            <person name="Beckman K.B."/>
            <person name="Gohl D.M."/>
        </authorList>
    </citation>
    <scope>NUCLEOTIDE SEQUENCE</scope>
    <source>
        <strain evidence="1">Duluth1</strain>
        <tissue evidence="1">Whole animal</tissue>
    </source>
</reference>
<proteinExistence type="predicted"/>
<evidence type="ECO:0000313" key="1">
    <source>
        <dbReference type="EMBL" id="KAH3886501.1"/>
    </source>
</evidence>
<gene>
    <name evidence="1" type="ORF">DPMN_010511</name>
</gene>